<dbReference type="Proteomes" id="UP000235145">
    <property type="component" value="Unassembled WGS sequence"/>
</dbReference>
<evidence type="ECO:0000313" key="2">
    <source>
        <dbReference type="Proteomes" id="UP000235145"/>
    </source>
</evidence>
<sequence length="149" mass="17174">MSDKDGNTTCKTNSLHPVYTVTNIQNKIRVLDRTNVNYSSWVKLFQLHARGYKVLSYIDGTKSPIKAKPLYESWVEIDVIFRQWIYGTISDDLLVRVLVTESTALEAWTRIKNNFLNNKGSRAAALEQEFMNLTLKAMPSLEAYCHRLK</sequence>
<evidence type="ECO:0000313" key="1">
    <source>
        <dbReference type="EMBL" id="KAJ0202352.1"/>
    </source>
</evidence>
<dbReference type="PANTHER" id="PTHR47481">
    <property type="match status" value="1"/>
</dbReference>
<gene>
    <name evidence="1" type="ORF">LSAT_V11C600309600</name>
</gene>
<evidence type="ECO:0008006" key="3">
    <source>
        <dbReference type="Google" id="ProtNLM"/>
    </source>
</evidence>
<accession>A0A9R1XBG2</accession>
<reference evidence="1 2" key="1">
    <citation type="journal article" date="2017" name="Nat. Commun.">
        <title>Genome assembly with in vitro proximity ligation data and whole-genome triplication in lettuce.</title>
        <authorList>
            <person name="Reyes-Chin-Wo S."/>
            <person name="Wang Z."/>
            <person name="Yang X."/>
            <person name="Kozik A."/>
            <person name="Arikit S."/>
            <person name="Song C."/>
            <person name="Xia L."/>
            <person name="Froenicke L."/>
            <person name="Lavelle D.O."/>
            <person name="Truco M.J."/>
            <person name="Xia R."/>
            <person name="Zhu S."/>
            <person name="Xu C."/>
            <person name="Xu H."/>
            <person name="Xu X."/>
            <person name="Cox K."/>
            <person name="Korf I."/>
            <person name="Meyers B.C."/>
            <person name="Michelmore R.W."/>
        </authorList>
    </citation>
    <scope>NUCLEOTIDE SEQUENCE [LARGE SCALE GENOMIC DNA]</scope>
    <source>
        <strain evidence="2">cv. Salinas</strain>
        <tissue evidence="1">Seedlings</tissue>
    </source>
</reference>
<proteinExistence type="predicted"/>
<protein>
    <recommendedName>
        <fullName evidence="3">Retrotransposon Copia-like N-terminal domain-containing protein</fullName>
    </recommendedName>
</protein>
<dbReference type="OrthoDB" id="1699318at2759"/>
<dbReference type="EMBL" id="NBSK02000006">
    <property type="protein sequence ID" value="KAJ0202352.1"/>
    <property type="molecule type" value="Genomic_DNA"/>
</dbReference>
<dbReference type="AlphaFoldDB" id="A0A9R1XBG2"/>
<comment type="caution">
    <text evidence="1">The sequence shown here is derived from an EMBL/GenBank/DDBJ whole genome shotgun (WGS) entry which is preliminary data.</text>
</comment>
<organism evidence="1 2">
    <name type="scientific">Lactuca sativa</name>
    <name type="common">Garden lettuce</name>
    <dbReference type="NCBI Taxonomy" id="4236"/>
    <lineage>
        <taxon>Eukaryota</taxon>
        <taxon>Viridiplantae</taxon>
        <taxon>Streptophyta</taxon>
        <taxon>Embryophyta</taxon>
        <taxon>Tracheophyta</taxon>
        <taxon>Spermatophyta</taxon>
        <taxon>Magnoliopsida</taxon>
        <taxon>eudicotyledons</taxon>
        <taxon>Gunneridae</taxon>
        <taxon>Pentapetalae</taxon>
        <taxon>asterids</taxon>
        <taxon>campanulids</taxon>
        <taxon>Asterales</taxon>
        <taxon>Asteraceae</taxon>
        <taxon>Cichorioideae</taxon>
        <taxon>Cichorieae</taxon>
        <taxon>Lactucinae</taxon>
        <taxon>Lactuca</taxon>
    </lineage>
</organism>
<keyword evidence="2" id="KW-1185">Reference proteome</keyword>
<name>A0A9R1XBG2_LACSA</name>
<dbReference type="PANTHER" id="PTHR47481:SF40">
    <property type="entry name" value="RETROTRANSPOSON GAG DOMAIN-CONTAINING PROTEIN"/>
    <property type="match status" value="1"/>
</dbReference>